<dbReference type="GO" id="GO:0016491">
    <property type="term" value="F:oxidoreductase activity"/>
    <property type="evidence" value="ECO:0007669"/>
    <property type="project" value="UniProtKB-KW"/>
</dbReference>
<dbReference type="PANTHER" id="PTHR43963:SF6">
    <property type="entry name" value="CHAIN DEHYDROGENASE FAMILY PROTEIN, PUTATIVE (AFU_ORTHOLOGUE AFUA_3G15350)-RELATED"/>
    <property type="match status" value="1"/>
</dbReference>
<evidence type="ECO:0000256" key="2">
    <source>
        <dbReference type="ARBA" id="ARBA00022857"/>
    </source>
</evidence>
<dbReference type="EMBL" id="KV417282">
    <property type="protein sequence ID" value="KZO96925.1"/>
    <property type="molecule type" value="Genomic_DNA"/>
</dbReference>
<evidence type="ECO:0000313" key="5">
    <source>
        <dbReference type="EMBL" id="KZO96925.1"/>
    </source>
</evidence>
<name>A0A167MP90_CALVF</name>
<dbReference type="Gene3D" id="3.40.50.720">
    <property type="entry name" value="NAD(P)-binding Rossmann-like Domain"/>
    <property type="match status" value="1"/>
</dbReference>
<dbReference type="InterPro" id="IPR002347">
    <property type="entry name" value="SDR_fam"/>
</dbReference>
<gene>
    <name evidence="5" type="ORF">CALVIDRAFT_598052</name>
</gene>
<dbReference type="Pfam" id="PF00106">
    <property type="entry name" value="adh_short"/>
    <property type="match status" value="1"/>
</dbReference>
<dbReference type="SUPFAM" id="SSF51735">
    <property type="entry name" value="NAD(P)-binding Rossmann-fold domains"/>
    <property type="match status" value="1"/>
</dbReference>
<reference evidence="5 6" key="1">
    <citation type="journal article" date="2016" name="Mol. Biol. Evol.">
        <title>Comparative Genomics of Early-Diverging Mushroom-Forming Fungi Provides Insights into the Origins of Lignocellulose Decay Capabilities.</title>
        <authorList>
            <person name="Nagy L.G."/>
            <person name="Riley R."/>
            <person name="Tritt A."/>
            <person name="Adam C."/>
            <person name="Daum C."/>
            <person name="Floudas D."/>
            <person name="Sun H."/>
            <person name="Yadav J.S."/>
            <person name="Pangilinan J."/>
            <person name="Larsson K.H."/>
            <person name="Matsuura K."/>
            <person name="Barry K."/>
            <person name="Labutti K."/>
            <person name="Kuo R."/>
            <person name="Ohm R.A."/>
            <person name="Bhattacharya S.S."/>
            <person name="Shirouzu T."/>
            <person name="Yoshinaga Y."/>
            <person name="Martin F.M."/>
            <person name="Grigoriev I.V."/>
            <person name="Hibbett D.S."/>
        </authorList>
    </citation>
    <scope>NUCLEOTIDE SEQUENCE [LARGE SCALE GENOMIC DNA]</scope>
    <source>
        <strain evidence="5 6">TUFC12733</strain>
    </source>
</reference>
<keyword evidence="3" id="KW-0560">Oxidoreductase</keyword>
<organism evidence="5 6">
    <name type="scientific">Calocera viscosa (strain TUFC12733)</name>
    <dbReference type="NCBI Taxonomy" id="1330018"/>
    <lineage>
        <taxon>Eukaryota</taxon>
        <taxon>Fungi</taxon>
        <taxon>Dikarya</taxon>
        <taxon>Basidiomycota</taxon>
        <taxon>Agaricomycotina</taxon>
        <taxon>Dacrymycetes</taxon>
        <taxon>Dacrymycetales</taxon>
        <taxon>Dacrymycetaceae</taxon>
        <taxon>Calocera</taxon>
    </lineage>
</organism>
<dbReference type="OrthoDB" id="1933717at2759"/>
<evidence type="ECO:0000313" key="6">
    <source>
        <dbReference type="Proteomes" id="UP000076738"/>
    </source>
</evidence>
<evidence type="ECO:0000256" key="4">
    <source>
        <dbReference type="RuleBase" id="RU000363"/>
    </source>
</evidence>
<dbReference type="STRING" id="1330018.A0A167MP90"/>
<keyword evidence="6" id="KW-1185">Reference proteome</keyword>
<dbReference type="InterPro" id="IPR036291">
    <property type="entry name" value="NAD(P)-bd_dom_sf"/>
</dbReference>
<dbReference type="PANTHER" id="PTHR43963">
    <property type="entry name" value="CARBONYL REDUCTASE 1-RELATED"/>
    <property type="match status" value="1"/>
</dbReference>
<accession>A0A167MP90</accession>
<sequence length="272" mass="29162">MSSKVVVLTGGNKGIGKAIAMLLLKTTKEPLTLYLTARQPSLGTAAVEEIKSSGVLSRSGSEVLFHQLDIMDQASVDTLVADLKETRGQIDVLINNAGIASKGSGFDSQIVKQTLDCNYFGTQRVTNALLPLIKPEGGRIACVSSSMGVLANLPSRALQAKFGDPHLTHQQLDQLMNKFVQDVAAGTFKSEGWPENSYMVSKVGMTALTKIYAREHPGMLINACCPGYVKTDMAPRGHLTPDEGAFTPTLLAIGSIGKTTGLFWTNCYPVEW</sequence>
<comment type="similarity">
    <text evidence="1 4">Belongs to the short-chain dehydrogenases/reductases (SDR) family.</text>
</comment>
<evidence type="ECO:0000256" key="1">
    <source>
        <dbReference type="ARBA" id="ARBA00006484"/>
    </source>
</evidence>
<dbReference type="PRINTS" id="PR00081">
    <property type="entry name" value="GDHRDH"/>
</dbReference>
<keyword evidence="2" id="KW-0521">NADP</keyword>
<protein>
    <submittedName>
        <fullName evidence="5">NAD(P)-binding protein</fullName>
    </submittedName>
</protein>
<evidence type="ECO:0000256" key="3">
    <source>
        <dbReference type="ARBA" id="ARBA00023002"/>
    </source>
</evidence>
<dbReference type="AlphaFoldDB" id="A0A167MP90"/>
<dbReference type="PRINTS" id="PR00080">
    <property type="entry name" value="SDRFAMILY"/>
</dbReference>
<dbReference type="Proteomes" id="UP000076738">
    <property type="component" value="Unassembled WGS sequence"/>
</dbReference>
<proteinExistence type="inferred from homology"/>